<proteinExistence type="predicted"/>
<dbReference type="InterPro" id="IPR050545">
    <property type="entry name" value="Mycobact_MmpL"/>
</dbReference>
<evidence type="ECO:0000256" key="2">
    <source>
        <dbReference type="ARBA" id="ARBA00022475"/>
    </source>
</evidence>
<protein>
    <submittedName>
        <fullName evidence="8">Efflux RND transporter permease subunit</fullName>
    </submittedName>
</protein>
<dbReference type="RefSeq" id="WP_405336117.1">
    <property type="nucleotide sequence ID" value="NZ_JBANFI010000001.1"/>
</dbReference>
<feature type="transmembrane region" description="Helical" evidence="6">
    <location>
        <begin position="206"/>
        <end position="225"/>
    </location>
</feature>
<name>A0ABW8PUR9_9GAMM</name>
<keyword evidence="9" id="KW-1185">Reference proteome</keyword>
<keyword evidence="2" id="KW-1003">Cell membrane</keyword>
<dbReference type="InterPro" id="IPR004869">
    <property type="entry name" value="MMPL_dom"/>
</dbReference>
<dbReference type="SUPFAM" id="SSF82866">
    <property type="entry name" value="Multidrug efflux transporter AcrB transmembrane domain"/>
    <property type="match status" value="2"/>
</dbReference>
<gene>
    <name evidence="8" type="ORF">V6U78_00755</name>
</gene>
<feature type="transmembrane region" description="Helical" evidence="6">
    <location>
        <begin position="262"/>
        <end position="282"/>
    </location>
</feature>
<sequence length="850" mass="92715">MNHTRSVFIVMLLAVLALGAMIPRIVIDTDPENMLSAEQPDRLRHNEIRATFGLHDMLVVGQVNTEQGIFNPASLAAHYQLTRAIEQMEGVIAADLMSLAAVDNVEQAGPGTIAYDWLIPEAPQTQAEADRIRAAVERLPMYLGTLVSEDGQAAAIFVPIASKDISHRIAQEIQAVVETLDVSDAFHITGQPVAQDTFGVEMFQQMAISAPLAGLVIFLAMLYFFRSLPLVVAPMLLAMATVITTMGLLIGLGYTVHIMSSMIPIFLMPIAVVASVHVLSNFADRYRPGDDPKQVMGAVMEQLFKPVLFTSLTTAVGFLSLLTTPIPPVQVFGAFISFGVLIALILTLCFIPAYTVALKRETLDKMAEKFRAKEEQAAAQDAESLLSRLGRLPTRAPLAVVGAVVGLLLVSGYGIQQIQINDNPTLWFKQDHRIRVADQVLNARFAGTYEAYLAFRSTQAEAQLQQLNEQANRLFAEAERQGVMLDTRWEALWQATENEPNLGARLEALASEIDDQLFMVDADAQAVLETLLDAVESTRSQTRVFQQPEVLAYLDDLKAHLEEQGLIGKANSLADVVKTINRELVSGDPVDYQLPQTANGVAQTILSFQSSQRPDDLWNFVTRDFTQASMWVQLPSGDNQVMSRVVEAVDAYIAAHPLPAGLEADWGGTTYINLIWQGEMVEGMLWALFSAFIVVLVMMVALFRNLWLGLLAMLPLTITIAAIYGVMGLIGKDFDMPVAVLSSLSLGLSVDFAIHFIQRLRMALETTAGDWQAAMALVFQEPSRAIVRNAVVISVGFLPLLAAPLVPYITVGIFLASIMATSALVTLFALPAVISLAPRAFLGAQVHSNS</sequence>
<reference evidence="8 9" key="1">
    <citation type="submission" date="2024-02" db="EMBL/GenBank/DDBJ databases">
        <title>Marinospirillum sp. MEB 164 isolated from Lonar lake sediment.</title>
        <authorList>
            <person name="Joshi A."/>
            <person name="Thite S."/>
        </authorList>
    </citation>
    <scope>NUCLEOTIDE SEQUENCE [LARGE SCALE GENOMIC DNA]</scope>
    <source>
        <strain evidence="8 9">MEB164</strain>
    </source>
</reference>
<feature type="transmembrane region" description="Helical" evidence="6">
    <location>
        <begin position="334"/>
        <end position="357"/>
    </location>
</feature>
<feature type="transmembrane region" description="Helical" evidence="6">
    <location>
        <begin position="736"/>
        <end position="757"/>
    </location>
</feature>
<comment type="subcellular location">
    <subcellularLocation>
        <location evidence="1">Cell membrane</location>
        <topology evidence="1">Multi-pass membrane protein</topology>
    </subcellularLocation>
</comment>
<feature type="transmembrane region" description="Helical" evidence="6">
    <location>
        <begin position="683"/>
        <end position="703"/>
    </location>
</feature>
<evidence type="ECO:0000256" key="3">
    <source>
        <dbReference type="ARBA" id="ARBA00022692"/>
    </source>
</evidence>
<feature type="transmembrane region" description="Helical" evidence="6">
    <location>
        <begin position="232"/>
        <end position="256"/>
    </location>
</feature>
<accession>A0ABW8PUR9</accession>
<comment type="caution">
    <text evidence="8">The sequence shown here is derived from an EMBL/GenBank/DDBJ whole genome shotgun (WGS) entry which is preliminary data.</text>
</comment>
<keyword evidence="5 6" id="KW-0472">Membrane</keyword>
<keyword evidence="4 6" id="KW-1133">Transmembrane helix</keyword>
<evidence type="ECO:0000256" key="1">
    <source>
        <dbReference type="ARBA" id="ARBA00004651"/>
    </source>
</evidence>
<evidence type="ECO:0000259" key="7">
    <source>
        <dbReference type="PROSITE" id="PS50156"/>
    </source>
</evidence>
<dbReference type="Proteomes" id="UP001621714">
    <property type="component" value="Unassembled WGS sequence"/>
</dbReference>
<feature type="transmembrane region" description="Helical" evidence="6">
    <location>
        <begin position="710"/>
        <end position="730"/>
    </location>
</feature>
<feature type="transmembrane region" description="Helical" evidence="6">
    <location>
        <begin position="303"/>
        <end position="322"/>
    </location>
</feature>
<evidence type="ECO:0000256" key="5">
    <source>
        <dbReference type="ARBA" id="ARBA00023136"/>
    </source>
</evidence>
<dbReference type="PANTHER" id="PTHR33406:SF13">
    <property type="entry name" value="MEMBRANE PROTEIN YDFJ"/>
    <property type="match status" value="1"/>
</dbReference>
<dbReference type="PROSITE" id="PS50156">
    <property type="entry name" value="SSD"/>
    <property type="match status" value="1"/>
</dbReference>
<dbReference type="EMBL" id="JBANFI010000001">
    <property type="protein sequence ID" value="MFK7159566.1"/>
    <property type="molecule type" value="Genomic_DNA"/>
</dbReference>
<feature type="transmembrane region" description="Helical" evidence="6">
    <location>
        <begin position="808"/>
        <end position="830"/>
    </location>
</feature>
<dbReference type="Gene3D" id="1.20.1640.10">
    <property type="entry name" value="Multidrug efflux transporter AcrB transmembrane domain"/>
    <property type="match status" value="2"/>
</dbReference>
<evidence type="ECO:0000313" key="8">
    <source>
        <dbReference type="EMBL" id="MFK7159566.1"/>
    </source>
</evidence>
<feature type="domain" description="SSD" evidence="7">
    <location>
        <begin position="230"/>
        <end position="357"/>
    </location>
</feature>
<dbReference type="Pfam" id="PF03176">
    <property type="entry name" value="MMPL"/>
    <property type="match status" value="2"/>
</dbReference>
<feature type="transmembrane region" description="Helical" evidence="6">
    <location>
        <begin position="785"/>
        <end position="802"/>
    </location>
</feature>
<feature type="transmembrane region" description="Helical" evidence="6">
    <location>
        <begin position="396"/>
        <end position="415"/>
    </location>
</feature>
<evidence type="ECO:0000256" key="4">
    <source>
        <dbReference type="ARBA" id="ARBA00022989"/>
    </source>
</evidence>
<dbReference type="PANTHER" id="PTHR33406">
    <property type="entry name" value="MEMBRANE PROTEIN MJ1562-RELATED"/>
    <property type="match status" value="1"/>
</dbReference>
<organism evidence="8 9">
    <name type="scientific">Marinospirillum alkalitolerans</name>
    <dbReference type="NCBI Taxonomy" id="3123374"/>
    <lineage>
        <taxon>Bacteria</taxon>
        <taxon>Pseudomonadati</taxon>
        <taxon>Pseudomonadota</taxon>
        <taxon>Gammaproteobacteria</taxon>
        <taxon>Oceanospirillales</taxon>
        <taxon>Oceanospirillaceae</taxon>
        <taxon>Marinospirillum</taxon>
    </lineage>
</organism>
<dbReference type="InterPro" id="IPR000731">
    <property type="entry name" value="SSD"/>
</dbReference>
<evidence type="ECO:0000256" key="6">
    <source>
        <dbReference type="SAM" id="Phobius"/>
    </source>
</evidence>
<evidence type="ECO:0000313" key="9">
    <source>
        <dbReference type="Proteomes" id="UP001621714"/>
    </source>
</evidence>
<keyword evidence="3 6" id="KW-0812">Transmembrane</keyword>